<dbReference type="InterPro" id="IPR016568">
    <property type="entry name" value="Sulphur_oxidation_SoxY"/>
</dbReference>
<dbReference type="PIRSF" id="PIRSF010312">
    <property type="entry name" value="Sulphur_oxidation_SoxY"/>
    <property type="match status" value="1"/>
</dbReference>
<sequence>MHKHGWARRDLLVAAGAGAVALALPGAVQATPQEADAFTRKMIGAANPKTGKIQLVVKDVAESGANEPVRVVVDSPMTAADHVKAIHVIADGNPFPGVSSWFLTPKSGKAEVAFRMRLAKTQMVRAYAVMSDGSVWQTSQEVKVTIGGCGG</sequence>
<keyword evidence="1" id="KW-0732">Signal</keyword>
<evidence type="ECO:0000313" key="3">
    <source>
        <dbReference type="EMBL" id="MBR9972532.1"/>
    </source>
</evidence>
<name>A0ABS5IDM0_9PROT</name>
<feature type="chain" id="PRO_5046739166" evidence="1">
    <location>
        <begin position="31"/>
        <end position="151"/>
    </location>
</feature>
<evidence type="ECO:0000313" key="4">
    <source>
        <dbReference type="Proteomes" id="UP000680714"/>
    </source>
</evidence>
<protein>
    <submittedName>
        <fullName evidence="3">Thiosulfate oxidation carrier protein SoxY</fullName>
    </submittedName>
</protein>
<dbReference type="Proteomes" id="UP000680714">
    <property type="component" value="Unassembled WGS sequence"/>
</dbReference>
<dbReference type="PROSITE" id="PS51318">
    <property type="entry name" value="TAT"/>
    <property type="match status" value="1"/>
</dbReference>
<dbReference type="InterPro" id="IPR006311">
    <property type="entry name" value="TAT_signal"/>
</dbReference>
<accession>A0ABS5IDM0</accession>
<proteinExistence type="predicted"/>
<dbReference type="Pfam" id="PF13501">
    <property type="entry name" value="SoxY"/>
    <property type="match status" value="1"/>
</dbReference>
<gene>
    <name evidence="3" type="ORF">KEC16_12480</name>
</gene>
<reference evidence="3 4" key="1">
    <citation type="submission" date="2021-04" db="EMBL/GenBank/DDBJ databases">
        <title>Magnetospirillum sulfuroxidans sp. nov., a facultative chemolithoautotrophic sulfur-oxidizing alphaproteobacterium isolated from freshwater sediment and proposals for Paramagetospirillum gen. nov., and Magnetospirillaceae fam. nov.</title>
        <authorList>
            <person name="Koziaeva V."/>
            <person name="Geelhoed J.S."/>
            <person name="Sorokin D.Y."/>
            <person name="Grouzdev D.S."/>
        </authorList>
    </citation>
    <scope>NUCLEOTIDE SEQUENCE [LARGE SCALE GENOMIC DNA]</scope>
    <source>
        <strain evidence="3 4">J10</strain>
    </source>
</reference>
<dbReference type="Gene3D" id="2.60.40.2470">
    <property type="entry name" value="SoxY domain"/>
    <property type="match status" value="1"/>
</dbReference>
<organism evidence="3 4">
    <name type="scientific">Magnetospirillum sulfuroxidans</name>
    <dbReference type="NCBI Taxonomy" id="611300"/>
    <lineage>
        <taxon>Bacteria</taxon>
        <taxon>Pseudomonadati</taxon>
        <taxon>Pseudomonadota</taxon>
        <taxon>Alphaproteobacteria</taxon>
        <taxon>Rhodospirillales</taxon>
        <taxon>Rhodospirillaceae</taxon>
        <taxon>Magnetospirillum</taxon>
    </lineage>
</organism>
<keyword evidence="4" id="KW-1185">Reference proteome</keyword>
<feature type="domain" description="Ig-like SoxY" evidence="2">
    <location>
        <begin position="41"/>
        <end position="149"/>
    </location>
</feature>
<dbReference type="EMBL" id="JAGTUF010000011">
    <property type="protein sequence ID" value="MBR9972532.1"/>
    <property type="molecule type" value="Genomic_DNA"/>
</dbReference>
<dbReference type="InterPro" id="IPR032711">
    <property type="entry name" value="SoxY"/>
</dbReference>
<evidence type="ECO:0000259" key="2">
    <source>
        <dbReference type="Pfam" id="PF13501"/>
    </source>
</evidence>
<dbReference type="InterPro" id="IPR038162">
    <property type="entry name" value="SoxY_sf"/>
</dbReference>
<evidence type="ECO:0000256" key="1">
    <source>
        <dbReference type="SAM" id="SignalP"/>
    </source>
</evidence>
<comment type="caution">
    <text evidence="3">The sequence shown here is derived from an EMBL/GenBank/DDBJ whole genome shotgun (WGS) entry which is preliminary data.</text>
</comment>
<feature type="signal peptide" evidence="1">
    <location>
        <begin position="1"/>
        <end position="30"/>
    </location>
</feature>